<sequence length="106" mass="12180">MGRGHKREEFYPRAGEEQKEKLEEMLRLRLLSPSPLLNPRRRQGGCKVKAGTLSLSLRATPSQASEMQEEEVAAAEKEVVVVVVEEEEEEEEKEAKEEEKGKREMR</sequence>
<gene>
    <name evidence="2" type="ORF">D623_10031591</name>
</gene>
<keyword evidence="3" id="KW-1185">Reference proteome</keyword>
<proteinExistence type="predicted"/>
<protein>
    <submittedName>
        <fullName evidence="2">Uncharacterized protein</fullName>
    </submittedName>
</protein>
<feature type="compositionally biased region" description="Basic and acidic residues" evidence="1">
    <location>
        <begin position="93"/>
        <end position="106"/>
    </location>
</feature>
<evidence type="ECO:0000313" key="2">
    <source>
        <dbReference type="EMBL" id="EPQ03689.1"/>
    </source>
</evidence>
<organism evidence="2 3">
    <name type="scientific">Myotis brandtii</name>
    <name type="common">Brandt's bat</name>
    <dbReference type="NCBI Taxonomy" id="109478"/>
    <lineage>
        <taxon>Eukaryota</taxon>
        <taxon>Metazoa</taxon>
        <taxon>Chordata</taxon>
        <taxon>Craniata</taxon>
        <taxon>Vertebrata</taxon>
        <taxon>Euteleostomi</taxon>
        <taxon>Mammalia</taxon>
        <taxon>Eutheria</taxon>
        <taxon>Laurasiatheria</taxon>
        <taxon>Chiroptera</taxon>
        <taxon>Yangochiroptera</taxon>
        <taxon>Vespertilionidae</taxon>
        <taxon>Myotis</taxon>
    </lineage>
</organism>
<name>S7MH32_MYOBR</name>
<accession>S7MH32</accession>
<reference evidence="2 3" key="1">
    <citation type="journal article" date="2013" name="Nat. Commun.">
        <title>Genome analysis reveals insights into physiology and longevity of the Brandt's bat Myotis brandtii.</title>
        <authorList>
            <person name="Seim I."/>
            <person name="Fang X."/>
            <person name="Xiong Z."/>
            <person name="Lobanov A.V."/>
            <person name="Huang Z."/>
            <person name="Ma S."/>
            <person name="Feng Y."/>
            <person name="Turanov A.A."/>
            <person name="Zhu Y."/>
            <person name="Lenz T.L."/>
            <person name="Gerashchenko M.V."/>
            <person name="Fan D."/>
            <person name="Hee Yim S."/>
            <person name="Yao X."/>
            <person name="Jordan D."/>
            <person name="Xiong Y."/>
            <person name="Ma Y."/>
            <person name="Lyapunov A.N."/>
            <person name="Chen G."/>
            <person name="Kulakova O.I."/>
            <person name="Sun Y."/>
            <person name="Lee S.G."/>
            <person name="Bronson R.T."/>
            <person name="Moskalev A.A."/>
            <person name="Sunyaev S.R."/>
            <person name="Zhang G."/>
            <person name="Krogh A."/>
            <person name="Wang J."/>
            <person name="Gladyshev V.N."/>
        </authorList>
    </citation>
    <scope>NUCLEOTIDE SEQUENCE [LARGE SCALE GENOMIC DNA]</scope>
</reference>
<feature type="region of interest" description="Disordered" evidence="1">
    <location>
        <begin position="84"/>
        <end position="106"/>
    </location>
</feature>
<evidence type="ECO:0000256" key="1">
    <source>
        <dbReference type="SAM" id="MobiDB-lite"/>
    </source>
</evidence>
<dbReference type="Proteomes" id="UP000052978">
    <property type="component" value="Unassembled WGS sequence"/>
</dbReference>
<evidence type="ECO:0000313" key="3">
    <source>
        <dbReference type="Proteomes" id="UP000052978"/>
    </source>
</evidence>
<dbReference type="AlphaFoldDB" id="S7MH32"/>
<dbReference type="EMBL" id="KE161425">
    <property type="protein sequence ID" value="EPQ03689.1"/>
    <property type="molecule type" value="Genomic_DNA"/>
</dbReference>